<protein>
    <submittedName>
        <fullName evidence="1">Uncharacterized protein</fullName>
    </submittedName>
</protein>
<dbReference type="Proteomes" id="UP001054837">
    <property type="component" value="Unassembled WGS sequence"/>
</dbReference>
<evidence type="ECO:0000313" key="2">
    <source>
        <dbReference type="Proteomes" id="UP001054837"/>
    </source>
</evidence>
<accession>A0AAV4SWD6</accession>
<organism evidence="1 2">
    <name type="scientific">Caerostris darwini</name>
    <dbReference type="NCBI Taxonomy" id="1538125"/>
    <lineage>
        <taxon>Eukaryota</taxon>
        <taxon>Metazoa</taxon>
        <taxon>Ecdysozoa</taxon>
        <taxon>Arthropoda</taxon>
        <taxon>Chelicerata</taxon>
        <taxon>Arachnida</taxon>
        <taxon>Araneae</taxon>
        <taxon>Araneomorphae</taxon>
        <taxon>Entelegynae</taxon>
        <taxon>Araneoidea</taxon>
        <taxon>Araneidae</taxon>
        <taxon>Caerostris</taxon>
    </lineage>
</organism>
<name>A0AAV4SWD6_9ARAC</name>
<comment type="caution">
    <text evidence="1">The sequence shown here is derived from an EMBL/GenBank/DDBJ whole genome shotgun (WGS) entry which is preliminary data.</text>
</comment>
<proteinExistence type="predicted"/>
<sequence>MVQEGPFVVCQERWLEEVKVLPPAEKMTSVENCPPRCSFRKALSAPERACFHQCLPWLRTSRHHRVSLEKSFHLYIPKHRLPLYRGYAIV</sequence>
<dbReference type="AlphaFoldDB" id="A0AAV4SWD6"/>
<evidence type="ECO:0000313" key="1">
    <source>
        <dbReference type="EMBL" id="GIY37446.1"/>
    </source>
</evidence>
<gene>
    <name evidence="1" type="ORF">CDAR_433811</name>
</gene>
<keyword evidence="2" id="KW-1185">Reference proteome</keyword>
<reference evidence="1 2" key="1">
    <citation type="submission" date="2021-06" db="EMBL/GenBank/DDBJ databases">
        <title>Caerostris darwini draft genome.</title>
        <authorList>
            <person name="Kono N."/>
            <person name="Arakawa K."/>
        </authorList>
    </citation>
    <scope>NUCLEOTIDE SEQUENCE [LARGE SCALE GENOMIC DNA]</scope>
</reference>
<dbReference type="EMBL" id="BPLQ01008449">
    <property type="protein sequence ID" value="GIY37446.1"/>
    <property type="molecule type" value="Genomic_DNA"/>
</dbReference>